<evidence type="ECO:0000256" key="2">
    <source>
        <dbReference type="SAM" id="SignalP"/>
    </source>
</evidence>
<feature type="transmembrane region" description="Helical" evidence="1">
    <location>
        <begin position="170"/>
        <end position="189"/>
    </location>
</feature>
<gene>
    <name evidence="3" type="ORF">UR61_C0066G0003</name>
</gene>
<keyword evidence="1" id="KW-0472">Membrane</keyword>
<evidence type="ECO:0000256" key="1">
    <source>
        <dbReference type="SAM" id="Phobius"/>
    </source>
</evidence>
<feature type="transmembrane region" description="Helical" evidence="1">
    <location>
        <begin position="135"/>
        <end position="158"/>
    </location>
</feature>
<feature type="signal peptide" evidence="2">
    <location>
        <begin position="1"/>
        <end position="25"/>
    </location>
</feature>
<feature type="chain" id="PRO_5002531393" description="Yip1 domain-containing protein" evidence="2">
    <location>
        <begin position="26"/>
        <end position="209"/>
    </location>
</feature>
<proteinExistence type="predicted"/>
<feature type="transmembrane region" description="Helical" evidence="1">
    <location>
        <begin position="113"/>
        <end position="129"/>
    </location>
</feature>
<dbReference type="InterPro" id="IPR043739">
    <property type="entry name" value="DUF5684"/>
</dbReference>
<accession>A0A0G0B2W4</accession>
<organism evidence="3 4">
    <name type="scientific">candidate division WS6 bacterium GW2011_GWE1_34_7</name>
    <dbReference type="NCBI Taxonomy" id="1619093"/>
    <lineage>
        <taxon>Bacteria</taxon>
        <taxon>Candidatus Dojkabacteria</taxon>
    </lineage>
</organism>
<name>A0A0G0B2W4_9BACT</name>
<feature type="transmembrane region" description="Helical" evidence="1">
    <location>
        <begin position="79"/>
        <end position="101"/>
    </location>
</feature>
<dbReference type="EMBL" id="LBPV01000066">
    <property type="protein sequence ID" value="KKP63698.1"/>
    <property type="molecule type" value="Genomic_DNA"/>
</dbReference>
<comment type="caution">
    <text evidence="3">The sequence shown here is derived from an EMBL/GenBank/DDBJ whole genome shotgun (WGS) entry which is preliminary data.</text>
</comment>
<evidence type="ECO:0008006" key="5">
    <source>
        <dbReference type="Google" id="ProtNLM"/>
    </source>
</evidence>
<dbReference type="AlphaFoldDB" id="A0A0G0B2W4"/>
<reference evidence="3 4" key="1">
    <citation type="journal article" date="2015" name="Nature">
        <title>rRNA introns, odd ribosomes, and small enigmatic genomes across a large radiation of phyla.</title>
        <authorList>
            <person name="Brown C.T."/>
            <person name="Hug L.A."/>
            <person name="Thomas B.C."/>
            <person name="Sharon I."/>
            <person name="Castelle C.J."/>
            <person name="Singh A."/>
            <person name="Wilkins M.J."/>
            <person name="Williams K.H."/>
            <person name="Banfield J.F."/>
        </authorList>
    </citation>
    <scope>NUCLEOTIDE SEQUENCE [LARGE SCALE GENOMIC DNA]</scope>
</reference>
<keyword evidence="1" id="KW-1133">Transmembrane helix</keyword>
<dbReference type="Proteomes" id="UP000033866">
    <property type="component" value="Unassembled WGS sequence"/>
</dbReference>
<evidence type="ECO:0000313" key="3">
    <source>
        <dbReference type="EMBL" id="KKP63698.1"/>
    </source>
</evidence>
<protein>
    <recommendedName>
        <fullName evidence="5">Yip1 domain-containing protein</fullName>
    </recommendedName>
</protein>
<keyword evidence="1" id="KW-0812">Transmembrane</keyword>
<dbReference type="Pfam" id="PF18936">
    <property type="entry name" value="DUF5684"/>
    <property type="match status" value="1"/>
</dbReference>
<sequence length="209" mass="23833">MKNKRVLFFTLLLTVLLLPVGYTYAQEDNIPPEEDETLMYESAPLTDEMIPYEELENDIVYDLDTVQDEAVVDGVLAAMMGYIAVVSLFGLAGYIFMSLALQKIGQEMKYENSWFAWVPILQNVMMFELGEQNPWLLLLFLIPGIGQIVVLIFTLLALMNITEKRGYDKVLAILIFVPFAMYVLFYLLAWKPKEVVATTTPTQPIPETK</sequence>
<evidence type="ECO:0000313" key="4">
    <source>
        <dbReference type="Proteomes" id="UP000033866"/>
    </source>
</evidence>
<keyword evidence="2" id="KW-0732">Signal</keyword>